<keyword evidence="3" id="KW-1185">Reference proteome</keyword>
<accession>A0A385EA82</accession>
<evidence type="ECO:0000256" key="1">
    <source>
        <dbReference type="SAM" id="Coils"/>
    </source>
</evidence>
<name>A0A385EA82_9CAUD</name>
<gene>
    <name evidence="2" type="ORF">CcrPW_gp051</name>
</gene>
<feature type="coiled-coil region" evidence="1">
    <location>
        <begin position="183"/>
        <end position="210"/>
    </location>
</feature>
<organism evidence="2 3">
    <name type="scientific">Caulobacter phage CcrPW</name>
    <dbReference type="NCBI Taxonomy" id="2283271"/>
    <lineage>
        <taxon>Viruses</taxon>
        <taxon>Duplodnaviria</taxon>
        <taxon>Heunggongvirae</taxon>
        <taxon>Uroviricota</taxon>
        <taxon>Caudoviricetes</taxon>
        <taxon>Jeanschmidtviridae</taxon>
        <taxon>Colossusvirus</taxon>
        <taxon>Colossusvirus PW</taxon>
    </lineage>
</organism>
<proteinExistence type="predicted"/>
<reference evidence="3" key="1">
    <citation type="submission" date="2018-07" db="EMBL/GenBank/DDBJ databases">
        <title>Giant CbK-like Caulobacter bacteriophages have genetically divergent genomes.</title>
        <authorList>
            <person name="Wilson K.M."/>
            <person name="Ely B."/>
        </authorList>
    </citation>
    <scope>NUCLEOTIDE SEQUENCE [LARGE SCALE GENOMIC DNA]</scope>
</reference>
<protein>
    <submittedName>
        <fullName evidence="2">Uncharacterized protein</fullName>
    </submittedName>
</protein>
<dbReference type="EMBL" id="MH588545">
    <property type="protein sequence ID" value="AXQ68590.1"/>
    <property type="molecule type" value="Genomic_DNA"/>
</dbReference>
<sequence length="324" mass="35686">MPDFTNDTYVSTPNADEFREATATLVVTDTPSDAWTAAHSIIDSFAPDVTTTTLEDVPAVLRAEEAVIPLSRGHTILMESTYDLMKARDALRVALDESSARIKVLEEQHNDLVDKNARYSHSLRATSKELSEAKATLAERDAAYNAAVFDARDARFTLGALRRTLTPKEVEQFEEGLRHLYVAESNERDIEDAESNNAVLQAEMAKQRAEFTARYKVTTQQIDALLTTIANAGVSTPSLITDVHAQIGIMLEAGKIEADFHRNRNAVERNKQTIFRSKQIAAEHALSGRALICAAFARSPELPAVPKMTVDEKLALANLQSMAD</sequence>
<dbReference type="Proteomes" id="UP000259026">
    <property type="component" value="Segment"/>
</dbReference>
<evidence type="ECO:0000313" key="3">
    <source>
        <dbReference type="Proteomes" id="UP000259026"/>
    </source>
</evidence>
<feature type="coiled-coil region" evidence="1">
    <location>
        <begin position="88"/>
        <end position="115"/>
    </location>
</feature>
<keyword evidence="1" id="KW-0175">Coiled coil</keyword>
<evidence type="ECO:0000313" key="2">
    <source>
        <dbReference type="EMBL" id="AXQ68590.1"/>
    </source>
</evidence>
<reference evidence="2 3" key="2">
    <citation type="submission" date="2018-09" db="EMBL/GenBank/DDBJ databases">
        <title>Giant CbK-like Caulobacter bacteriophages have genetically divergent genomes.</title>
        <authorList>
            <person name="Wilson K."/>
            <person name="Ely B."/>
        </authorList>
    </citation>
    <scope>NUCLEOTIDE SEQUENCE [LARGE SCALE GENOMIC DNA]</scope>
</reference>